<dbReference type="GO" id="GO:0002949">
    <property type="term" value="P:tRNA threonylcarbamoyladenosine modification"/>
    <property type="evidence" value="ECO:0007669"/>
    <property type="project" value="InterPro"/>
</dbReference>
<dbReference type="Gene3D" id="3.30.420.40">
    <property type="match status" value="2"/>
</dbReference>
<dbReference type="InterPro" id="IPR043129">
    <property type="entry name" value="ATPase_NBD"/>
</dbReference>
<dbReference type="STRING" id="553311.SAMN05216231_3743"/>
<dbReference type="NCBIfam" id="TIGR03725">
    <property type="entry name" value="T6A_YeaZ"/>
    <property type="match status" value="1"/>
</dbReference>
<name>A0A1H1GIA2_9BACI</name>
<dbReference type="EMBL" id="FNKD01000005">
    <property type="protein sequence ID" value="SDR12911.1"/>
    <property type="molecule type" value="Genomic_DNA"/>
</dbReference>
<dbReference type="InterPro" id="IPR022496">
    <property type="entry name" value="T6A_TsaB"/>
</dbReference>
<dbReference type="GO" id="GO:0005829">
    <property type="term" value="C:cytosol"/>
    <property type="evidence" value="ECO:0007669"/>
    <property type="project" value="TreeGrafter"/>
</dbReference>
<dbReference type="SUPFAM" id="SSF53067">
    <property type="entry name" value="Actin-like ATPase domain"/>
    <property type="match status" value="2"/>
</dbReference>
<gene>
    <name evidence="2" type="ORF">SAMN05216231_3743</name>
</gene>
<dbReference type="RefSeq" id="WP_092494446.1">
    <property type="nucleotide sequence ID" value="NZ_FNKD01000005.1"/>
</dbReference>
<dbReference type="InterPro" id="IPR000905">
    <property type="entry name" value="Gcp-like_dom"/>
</dbReference>
<organism evidence="2 3">
    <name type="scientific">Virgibacillus salinus</name>
    <dbReference type="NCBI Taxonomy" id="553311"/>
    <lineage>
        <taxon>Bacteria</taxon>
        <taxon>Bacillati</taxon>
        <taxon>Bacillota</taxon>
        <taxon>Bacilli</taxon>
        <taxon>Bacillales</taxon>
        <taxon>Bacillaceae</taxon>
        <taxon>Virgibacillus</taxon>
    </lineage>
</organism>
<dbReference type="Pfam" id="PF00814">
    <property type="entry name" value="TsaD"/>
    <property type="match status" value="1"/>
</dbReference>
<evidence type="ECO:0000313" key="2">
    <source>
        <dbReference type="EMBL" id="SDR12911.1"/>
    </source>
</evidence>
<keyword evidence="3" id="KW-1185">Reference proteome</keyword>
<protein>
    <submittedName>
        <fullName evidence="2">tRNA threonylcarbamoyladenosine biosynthesis protein TsaB</fullName>
    </submittedName>
</protein>
<proteinExistence type="predicted"/>
<sequence length="235" mass="26317">MNILAMDTSNQVLGVALLKDDQLIGKVVTNIKKNHSVRLMPAIDQLMHDVNMTPEQLDKIVVAKGPGSYTGVRIGLATAKSMAWALDIPVVGVSSLEVLAYQGRFFNSYVCPFFDARRGLVFTGLYRWRNSELELVDKEKNILMENWLQELASTQKEVLFISPEIELHQEAIQKYLGDRAIIPNGFVHMADPAHLALTGSNQEPDVTHTLTPNYLRMAEAEAKWLNAQKEKQNNG</sequence>
<evidence type="ECO:0000313" key="3">
    <source>
        <dbReference type="Proteomes" id="UP000199444"/>
    </source>
</evidence>
<dbReference type="CDD" id="cd24032">
    <property type="entry name" value="ASKHA_NBD_TsaB"/>
    <property type="match status" value="1"/>
</dbReference>
<evidence type="ECO:0000259" key="1">
    <source>
        <dbReference type="Pfam" id="PF00814"/>
    </source>
</evidence>
<dbReference type="PANTHER" id="PTHR11735">
    <property type="entry name" value="TRNA N6-ADENOSINE THREONYLCARBAMOYLTRANSFERASE"/>
    <property type="match status" value="1"/>
</dbReference>
<dbReference type="PANTHER" id="PTHR11735:SF11">
    <property type="entry name" value="TRNA THREONYLCARBAMOYLADENOSINE BIOSYNTHESIS PROTEIN TSAB"/>
    <property type="match status" value="1"/>
</dbReference>
<dbReference type="AlphaFoldDB" id="A0A1H1GIA2"/>
<accession>A0A1H1GIA2</accession>
<reference evidence="2 3" key="1">
    <citation type="submission" date="2016-10" db="EMBL/GenBank/DDBJ databases">
        <authorList>
            <person name="de Groot N.N."/>
        </authorList>
    </citation>
    <scope>NUCLEOTIDE SEQUENCE [LARGE SCALE GENOMIC DNA]</scope>
    <source>
        <strain evidence="2 3">CGMCC 1.10449</strain>
    </source>
</reference>
<dbReference type="Proteomes" id="UP000199444">
    <property type="component" value="Unassembled WGS sequence"/>
</dbReference>
<feature type="domain" description="Gcp-like" evidence="1">
    <location>
        <begin position="31"/>
        <end position="223"/>
    </location>
</feature>